<proteinExistence type="predicted"/>
<protein>
    <submittedName>
        <fullName evidence="2">Uncharacterized protein</fullName>
    </submittedName>
</protein>
<keyword evidence="3" id="KW-1185">Reference proteome</keyword>
<gene>
    <name evidence="2" type="ORF">ABS766_10125</name>
</gene>
<sequence length="46" mass="5312">MKTYVLQKKDKLHKSFIQKDTIIKRIEFIIAGIVALIVCTGIYMQA</sequence>
<keyword evidence="1" id="KW-0472">Membrane</keyword>
<feature type="transmembrane region" description="Helical" evidence="1">
    <location>
        <begin position="21"/>
        <end position="44"/>
    </location>
</feature>
<organism evidence="2 3">
    <name type="scientific">Flavobacterium rhizosphaerae</name>
    <dbReference type="NCBI Taxonomy" id="3163298"/>
    <lineage>
        <taxon>Bacteria</taxon>
        <taxon>Pseudomonadati</taxon>
        <taxon>Bacteroidota</taxon>
        <taxon>Flavobacteriia</taxon>
        <taxon>Flavobacteriales</taxon>
        <taxon>Flavobacteriaceae</taxon>
        <taxon>Flavobacterium</taxon>
    </lineage>
</organism>
<evidence type="ECO:0000256" key="1">
    <source>
        <dbReference type="SAM" id="Phobius"/>
    </source>
</evidence>
<keyword evidence="1" id="KW-0812">Transmembrane</keyword>
<comment type="caution">
    <text evidence="2">The sequence shown here is derived from an EMBL/GenBank/DDBJ whole genome shotgun (WGS) entry which is preliminary data.</text>
</comment>
<evidence type="ECO:0000313" key="2">
    <source>
        <dbReference type="EMBL" id="MFL9844772.1"/>
    </source>
</evidence>
<dbReference type="Proteomes" id="UP001629156">
    <property type="component" value="Unassembled WGS sequence"/>
</dbReference>
<accession>A0ABW8YZ76</accession>
<dbReference type="RefSeq" id="WP_408085029.1">
    <property type="nucleotide sequence ID" value="NZ_JBELPZ010000009.1"/>
</dbReference>
<evidence type="ECO:0000313" key="3">
    <source>
        <dbReference type="Proteomes" id="UP001629156"/>
    </source>
</evidence>
<keyword evidence="1" id="KW-1133">Transmembrane helix</keyword>
<reference evidence="2 3" key="1">
    <citation type="submission" date="2024-06" db="EMBL/GenBank/DDBJ databases">
        <authorList>
            <person name="Kaempfer P."/>
            <person name="Viver T."/>
        </authorList>
    </citation>
    <scope>NUCLEOTIDE SEQUENCE [LARGE SCALE GENOMIC DNA]</scope>
    <source>
        <strain evidence="2 3">ST-119</strain>
    </source>
</reference>
<dbReference type="EMBL" id="JBELPZ010000009">
    <property type="protein sequence ID" value="MFL9844772.1"/>
    <property type="molecule type" value="Genomic_DNA"/>
</dbReference>
<name>A0ABW8YZ76_9FLAO</name>